<accession>A0A927RBZ0</accession>
<evidence type="ECO:0000313" key="3">
    <source>
        <dbReference type="EMBL" id="MBE1492166.1"/>
    </source>
</evidence>
<feature type="region of interest" description="Disordered" evidence="2">
    <location>
        <begin position="124"/>
        <end position="156"/>
    </location>
</feature>
<dbReference type="AlphaFoldDB" id="A0A927RBZ0"/>
<sequence>MPPPSSSYTPLSVQAFDSAVKLVEQFIAKTRTELNNLINRINAFLQKVQKELEDSWVDSFFEFFNADISEGLGEIVKRLEQVKTKIGELLGKAEKSVAGSIPVASLFSRAFDLGDKVNRPLTGMHGDMTGSGEIDAWRGPTKNTYEKRRQDQQDAVTNASDKVEALATYLGDAATGNMTYMSSLGARMGEVYGALTTCCVDLAAAGAGAITQVMDALAHFSELIGTAVNQVIGYITALGTRIAEVLNQILALETEKSDLTGLTADGKWPAPVAE</sequence>
<comment type="caution">
    <text evidence="3">The sequence shown here is derived from an EMBL/GenBank/DDBJ whole genome shotgun (WGS) entry which is preliminary data.</text>
</comment>
<protein>
    <submittedName>
        <fullName evidence="3">Methyl-accepting chemotaxis protein</fullName>
    </submittedName>
</protein>
<dbReference type="RefSeq" id="WP_192771116.1">
    <property type="nucleotide sequence ID" value="NZ_JADBEB010000001.1"/>
</dbReference>
<proteinExistence type="predicted"/>
<reference evidence="3" key="1">
    <citation type="submission" date="2020-10" db="EMBL/GenBank/DDBJ databases">
        <title>Sequencing the genomes of 1000 actinobacteria strains.</title>
        <authorList>
            <person name="Klenk H.-P."/>
        </authorList>
    </citation>
    <scope>NUCLEOTIDE SEQUENCE</scope>
    <source>
        <strain evidence="3">DSM 46832</strain>
    </source>
</reference>
<feature type="coiled-coil region" evidence="1">
    <location>
        <begin position="27"/>
        <end position="54"/>
    </location>
</feature>
<evidence type="ECO:0000313" key="4">
    <source>
        <dbReference type="Proteomes" id="UP000649753"/>
    </source>
</evidence>
<name>A0A927RBZ0_9ACTN</name>
<organism evidence="3 4">
    <name type="scientific">Plantactinospora soyae</name>
    <dbReference type="NCBI Taxonomy" id="1544732"/>
    <lineage>
        <taxon>Bacteria</taxon>
        <taxon>Bacillati</taxon>
        <taxon>Actinomycetota</taxon>
        <taxon>Actinomycetes</taxon>
        <taxon>Micromonosporales</taxon>
        <taxon>Micromonosporaceae</taxon>
        <taxon>Plantactinospora</taxon>
    </lineage>
</organism>
<dbReference type="EMBL" id="JADBEB010000001">
    <property type="protein sequence ID" value="MBE1492166.1"/>
    <property type="molecule type" value="Genomic_DNA"/>
</dbReference>
<evidence type="ECO:0000256" key="1">
    <source>
        <dbReference type="SAM" id="Coils"/>
    </source>
</evidence>
<gene>
    <name evidence="3" type="ORF">H4W31_007804</name>
</gene>
<keyword evidence="1" id="KW-0175">Coiled coil</keyword>
<dbReference type="Proteomes" id="UP000649753">
    <property type="component" value="Unassembled WGS sequence"/>
</dbReference>
<keyword evidence="4" id="KW-1185">Reference proteome</keyword>
<evidence type="ECO:0000256" key="2">
    <source>
        <dbReference type="SAM" id="MobiDB-lite"/>
    </source>
</evidence>